<feature type="region of interest" description="Disordered" evidence="2">
    <location>
        <begin position="415"/>
        <end position="436"/>
    </location>
</feature>
<dbReference type="EMBL" id="PRFA01000025">
    <property type="protein sequence ID" value="PWU94679.1"/>
    <property type="molecule type" value="Genomic_DNA"/>
</dbReference>
<dbReference type="VEuPathDB" id="TriTrypDB:ECC02_001493"/>
<proteinExistence type="predicted"/>
<evidence type="ECO:0000259" key="3">
    <source>
        <dbReference type="PROSITE" id="PS01159"/>
    </source>
</evidence>
<evidence type="ECO:0000256" key="1">
    <source>
        <dbReference type="SAM" id="Coils"/>
    </source>
</evidence>
<dbReference type="VEuPathDB" id="TriTrypDB:TCDM_05147"/>
<name>A0A2V2VE70_TRYCR</name>
<dbReference type="CDD" id="cd00201">
    <property type="entry name" value="WW"/>
    <property type="match status" value="1"/>
</dbReference>
<evidence type="ECO:0000256" key="2">
    <source>
        <dbReference type="SAM" id="MobiDB-lite"/>
    </source>
</evidence>
<dbReference type="AlphaFoldDB" id="A0A2V2VE70"/>
<dbReference type="VEuPathDB" id="TriTrypDB:TCSYLVIO_008907"/>
<dbReference type="VEuPathDB" id="TriTrypDB:Tc_MARK_7595"/>
<dbReference type="VEuPathDB" id="TriTrypDB:TcG_03370"/>
<organism evidence="4 5">
    <name type="scientific">Trypanosoma cruzi</name>
    <dbReference type="NCBI Taxonomy" id="5693"/>
    <lineage>
        <taxon>Eukaryota</taxon>
        <taxon>Discoba</taxon>
        <taxon>Euglenozoa</taxon>
        <taxon>Kinetoplastea</taxon>
        <taxon>Metakinetoplastina</taxon>
        <taxon>Trypanosomatida</taxon>
        <taxon>Trypanosomatidae</taxon>
        <taxon>Trypanosoma</taxon>
        <taxon>Schizotrypanum</taxon>
    </lineage>
</organism>
<feature type="coiled-coil region" evidence="1">
    <location>
        <begin position="296"/>
        <end position="360"/>
    </location>
</feature>
<dbReference type="VEuPathDB" id="TriTrypDB:C4B63_25g230"/>
<sequence>MEYNCVVAGDAAGGVDGLVYLLADAPPSPVQRAQQQQQQEEQQQQLLLKSLSSILPATGSVPPRRVLELPHPSLPELKIRVVLQAAYAPSEMMREEEAPTVVVFVFLMSSVDFMQSIQAEWAPKLVNLNRAPTVILVGLTHVDKSGAAMRIQPGEIAFVAKVLQAKAFFLLDGSSSEPNICITQITEIRDAIARACIGEFCELGHVTEANIYERQKCSSFISSLRSPLESPSLQKVYDSSIASPISGRSGGYAAGAHGAVWGFKRHPRTGRIFYVNRMTKKSQYNRPPGYDGEEPELTLEERVEVERERQEKLQREADLRREHEEIARFNANMEENQQRVKVLQSGVRQLETAVERLRMQAGALAFKREGNKASREHVAKLRAEVSAKEQGFLQESFQFHSRHEEQIALVQQALKEAEEEGEEERDEKGSARHENEGMNYSVFASPRRGKTMRAIHTIQAEMQSTVDSTRVIISALRGLLEKSVKQRERNAIVHAELSYALRLTERLMQRTSAVEAEGRRVRAALMTERASMETEENALQPLLAAKEARLQRDRTRRQSSEVDGLNEMMMMDEVHLLEEKIAAVKEGLRHLKRATSVADTHELAYLHRTRNIRACVIAFFKWANHFFFISRLKRGLYLRMERYADLSRYRQFLLGGLRERHVQERLFLLHDWYALEAEGNHSGGGGGHRGGNRTDTASHMRLVEERMDQLDTVIDRLKTHAAIIEHNTNIHEMKLQRCRGVLEKLPLCELGDPSPLSGDAVVSCWLLLAERLLEVVARLQSVVFSMEAPSDTDGTGMDAMGVMGEEKGAIYTEHMKLLRQELWRLSGRSLLRHFRLEELRETARRLSRQHGLTLNSCDNKNSSRVSNGNAPKRIMANSMFVADFSDSHGNADEDGVMPENTDELSLLQPAVDLTSASKDKIWMEKLLLSILAPVTGDRNFDVDEAVVMTDKSAAVCSPVSYNALRERLQKAYA</sequence>
<dbReference type="VEuPathDB" id="TriTrypDB:TcCLB.511761.80"/>
<dbReference type="Proteomes" id="UP000246121">
    <property type="component" value="Unassembled WGS sequence"/>
</dbReference>
<protein>
    <recommendedName>
        <fullName evidence="3">WW domain-containing protein</fullName>
    </recommendedName>
</protein>
<feature type="domain" description="WW" evidence="3">
    <location>
        <begin position="261"/>
        <end position="287"/>
    </location>
</feature>
<dbReference type="VEuPathDB" id="TriTrypDB:TcCLB.511303.130"/>
<dbReference type="VEuPathDB" id="TriTrypDB:TcYC6_0048990"/>
<dbReference type="VEuPathDB" id="TriTrypDB:TcG_03371"/>
<dbReference type="VEuPathDB" id="TriTrypDB:TcBrA4_0134610"/>
<accession>A0A2V2VE70</accession>
<comment type="caution">
    <text evidence="4">The sequence shown here is derived from an EMBL/GenBank/DDBJ whole genome shotgun (WGS) entry which is preliminary data.</text>
</comment>
<dbReference type="VEuPathDB" id="TriTrypDB:BCY84_16809"/>
<evidence type="ECO:0000313" key="4">
    <source>
        <dbReference type="EMBL" id="PWU94679.1"/>
    </source>
</evidence>
<keyword evidence="1" id="KW-0175">Coiled coil</keyword>
<reference evidence="4 5" key="1">
    <citation type="journal article" date="2018" name="Microb. Genom.">
        <title>Expanding an expanded genome: long-read sequencing of Trypanosoma cruzi.</title>
        <authorList>
            <person name="Berna L."/>
            <person name="Rodriguez M."/>
            <person name="Chiribao M.L."/>
            <person name="Parodi-Talice A."/>
            <person name="Pita S."/>
            <person name="Rijo G."/>
            <person name="Alvarez-Valin F."/>
            <person name="Robello C."/>
        </authorList>
    </citation>
    <scope>NUCLEOTIDE SEQUENCE [LARGE SCALE GENOMIC DNA]</scope>
    <source>
        <strain evidence="4 5">Dm28c</strain>
    </source>
</reference>
<dbReference type="VEuPathDB" id="TriTrypDB:TcCL_NonESM03071"/>
<dbReference type="VEuPathDB" id="TriTrypDB:TCDM_05148"/>
<dbReference type="PROSITE" id="PS01159">
    <property type="entry name" value="WW_DOMAIN_1"/>
    <property type="match status" value="1"/>
</dbReference>
<gene>
    <name evidence="4" type="ORF">C4B63_25g230</name>
</gene>
<evidence type="ECO:0000313" key="5">
    <source>
        <dbReference type="Proteomes" id="UP000246121"/>
    </source>
</evidence>
<dbReference type="VEuPathDB" id="TriTrypDB:C3747_24g138"/>
<feature type="compositionally biased region" description="Basic and acidic residues" evidence="2">
    <location>
        <begin position="426"/>
        <end position="436"/>
    </location>
</feature>
<dbReference type="InterPro" id="IPR001202">
    <property type="entry name" value="WW_dom"/>
</dbReference>